<gene>
    <name evidence="2" type="ORF">PG2054B_1278</name>
</gene>
<dbReference type="RefSeq" id="WP_033488607.1">
    <property type="nucleotide sequence ID" value="NZ_CP093555.1"/>
</dbReference>
<reference evidence="2 3" key="1">
    <citation type="submission" date="2018-12" db="EMBL/GenBank/DDBJ databases">
        <title>Unveiling genomic diversity among members of the Bifidobacterium pseudolongum species, a widely distributed gut commensal of the animal kingdom.</title>
        <authorList>
            <person name="Lugli G.A."/>
            <person name="Duranti S."/>
            <person name="Albert K."/>
            <person name="Mancabelli L."/>
            <person name="Napoli S."/>
            <person name="Viappiani A."/>
            <person name="Anzalone R."/>
            <person name="Longhi G."/>
            <person name="Milani C."/>
            <person name="Turroni F."/>
            <person name="Alessandri G."/>
            <person name="Sela D.A."/>
            <person name="Van Sinderen D."/>
            <person name="Ventura M."/>
        </authorList>
    </citation>
    <scope>NUCLEOTIDE SEQUENCE [LARGE SCALE GENOMIC DNA]</scope>
    <source>
        <strain evidence="2 3">2054B</strain>
    </source>
</reference>
<dbReference type="GO" id="GO:0035312">
    <property type="term" value="F:5'-3' DNA exonuclease activity"/>
    <property type="evidence" value="ECO:0007669"/>
    <property type="project" value="TreeGrafter"/>
</dbReference>
<dbReference type="SMART" id="SM00481">
    <property type="entry name" value="POLIIIAc"/>
    <property type="match status" value="1"/>
</dbReference>
<comment type="caution">
    <text evidence="2">The sequence shown here is derived from an EMBL/GenBank/DDBJ whole genome shotgun (WGS) entry which is preliminary data.</text>
</comment>
<dbReference type="Gene3D" id="1.10.150.650">
    <property type="match status" value="1"/>
</dbReference>
<dbReference type="PANTHER" id="PTHR42924:SF3">
    <property type="entry name" value="POLYMERASE_HISTIDINOL PHOSPHATASE N-TERMINAL DOMAIN-CONTAINING PROTEIN"/>
    <property type="match status" value="1"/>
</dbReference>
<dbReference type="AlphaFoldDB" id="A0A4Q5A8Z1"/>
<dbReference type="CDD" id="cd07438">
    <property type="entry name" value="PHP_HisPPase_AMP"/>
    <property type="match status" value="1"/>
</dbReference>
<evidence type="ECO:0000313" key="2">
    <source>
        <dbReference type="EMBL" id="RYQ19970.1"/>
    </source>
</evidence>
<name>A0A4Q5A8Z1_9BIFI</name>
<organism evidence="2 3">
    <name type="scientific">Bifidobacterium pseudolongum subsp. pseudolongum</name>
    <dbReference type="NCBI Taxonomy" id="31954"/>
    <lineage>
        <taxon>Bacteria</taxon>
        <taxon>Bacillati</taxon>
        <taxon>Actinomycetota</taxon>
        <taxon>Actinomycetes</taxon>
        <taxon>Bifidobacteriales</taxon>
        <taxon>Bifidobacteriaceae</taxon>
        <taxon>Bifidobacterium</taxon>
    </lineage>
</organism>
<dbReference type="InterPro" id="IPR004013">
    <property type="entry name" value="PHP_dom"/>
</dbReference>
<evidence type="ECO:0000259" key="1">
    <source>
        <dbReference type="SMART" id="SM00481"/>
    </source>
</evidence>
<dbReference type="GO" id="GO:0004534">
    <property type="term" value="F:5'-3' RNA exonuclease activity"/>
    <property type="evidence" value="ECO:0007669"/>
    <property type="project" value="TreeGrafter"/>
</dbReference>
<dbReference type="Pfam" id="PF02811">
    <property type="entry name" value="PHP"/>
    <property type="match status" value="1"/>
</dbReference>
<dbReference type="InterPro" id="IPR052018">
    <property type="entry name" value="PHP_domain"/>
</dbReference>
<dbReference type="InterPro" id="IPR016195">
    <property type="entry name" value="Pol/histidinol_Pase-like"/>
</dbReference>
<proteinExistence type="predicted"/>
<dbReference type="PANTHER" id="PTHR42924">
    <property type="entry name" value="EXONUCLEASE"/>
    <property type="match status" value="1"/>
</dbReference>
<sequence>MREPMMPMRPPIHGWDLHCHTVFSDGTETPRTLVREAKQAGLHGVAITDHDTTAGWAQAQQASMDYGLPLVRGTEITAQDGRVSVHMLAYQYNPRNRHICDLFTATRAARLERVKRMVALLSRDYPITWDDVLAQVKEGSNTTIGRPHIADALVAAGVYATRSDAFADAISSHSRYYIPTPSPTTTQVVQAVNEAGGVSVVAHAADPSRNRVLLSDAQIGRLAEEGLDGLEVWHRGNPDAGRQRLLGLAQRYHLLVTGGSDWHGAGKPNALGENLTDDETVAKIVERGAIPLWNACGSKEP</sequence>
<dbReference type="SUPFAM" id="SSF89550">
    <property type="entry name" value="PHP domain-like"/>
    <property type="match status" value="1"/>
</dbReference>
<dbReference type="EMBL" id="RYUN01000008">
    <property type="protein sequence ID" value="RYQ19970.1"/>
    <property type="molecule type" value="Genomic_DNA"/>
</dbReference>
<feature type="domain" description="Polymerase/histidinol phosphatase N-terminal" evidence="1">
    <location>
        <begin position="15"/>
        <end position="80"/>
    </location>
</feature>
<protein>
    <submittedName>
        <fullName evidence="2">Phosphoesterase</fullName>
    </submittedName>
</protein>
<dbReference type="Gene3D" id="3.20.20.140">
    <property type="entry name" value="Metal-dependent hydrolases"/>
    <property type="match status" value="1"/>
</dbReference>
<accession>A0A4Q5A8Z1</accession>
<evidence type="ECO:0000313" key="3">
    <source>
        <dbReference type="Proteomes" id="UP000294221"/>
    </source>
</evidence>
<dbReference type="Proteomes" id="UP000294221">
    <property type="component" value="Unassembled WGS sequence"/>
</dbReference>
<dbReference type="InterPro" id="IPR003141">
    <property type="entry name" value="Pol/His_phosphatase_N"/>
</dbReference>